<evidence type="ECO:0000256" key="4">
    <source>
        <dbReference type="SAM" id="Phobius"/>
    </source>
</evidence>
<feature type="transmembrane region" description="Helical" evidence="4">
    <location>
        <begin position="55"/>
        <end position="77"/>
    </location>
</feature>
<dbReference type="InterPro" id="IPR050327">
    <property type="entry name" value="Proton-linked_MCT"/>
</dbReference>
<dbReference type="Proteomes" id="UP001176471">
    <property type="component" value="Unassembled WGS sequence"/>
</dbReference>
<dbReference type="InterPro" id="IPR020846">
    <property type="entry name" value="MFS_dom"/>
</dbReference>
<sequence length="414" mass="43958">MQDRSGASTYLIYPGWYAVALAFLIQLIASGPIYYGFGVFGQVFEQEFQATRTSINVILTLVTLFSGFAGVPIGWLLRRFSVRSVLLVGAAGQITGLVMVAQASSFSQVLVGYGVVAGMADALLSVQLTNMLVVHWFEKRRGLAMGIAVTSTSFASVIYPPLLTGLIDALGWRATFLVVAAMLAMLMPIIAWKAGLPAQIPPVERLPRTVPATGHHAPQPRQPSVYRTADFWIVTFVVGAMFSANLAIISAVIPYARSQGLSPYAAASLLSLQGGVALLAKIGFGMIADRARLNHGLAAAGACGALSMVLWLVGGNIFVLAAAAVTFGLCLGGTLPMFGVILARRFGLNDYAMLIGASRTAMAPMMLGAPLVVGFLFDRWGSWRPTFVALLLFLLIATILSLVARFTPPPANEE</sequence>
<evidence type="ECO:0000313" key="7">
    <source>
        <dbReference type="Proteomes" id="UP001176471"/>
    </source>
</evidence>
<feature type="transmembrane region" description="Helical" evidence="4">
    <location>
        <begin position="84"/>
        <end position="104"/>
    </location>
</feature>
<keyword evidence="7" id="KW-1185">Reference proteome</keyword>
<keyword evidence="2 4" id="KW-1133">Transmembrane helix</keyword>
<dbReference type="InterPro" id="IPR011701">
    <property type="entry name" value="MFS"/>
</dbReference>
<feature type="domain" description="Major facilitator superfamily (MFS) profile" evidence="5">
    <location>
        <begin position="15"/>
        <end position="412"/>
    </location>
</feature>
<feature type="transmembrane region" description="Helical" evidence="4">
    <location>
        <begin position="296"/>
        <end position="313"/>
    </location>
</feature>
<organism evidence="6 7">
    <name type="scientific">Sphingobium cyanobacteriorum</name>
    <dbReference type="NCBI Taxonomy" id="3063954"/>
    <lineage>
        <taxon>Bacteria</taxon>
        <taxon>Pseudomonadati</taxon>
        <taxon>Pseudomonadota</taxon>
        <taxon>Alphaproteobacteria</taxon>
        <taxon>Sphingomonadales</taxon>
        <taxon>Sphingomonadaceae</taxon>
        <taxon>Sphingobium</taxon>
    </lineage>
</organism>
<evidence type="ECO:0000259" key="5">
    <source>
        <dbReference type="PROSITE" id="PS50850"/>
    </source>
</evidence>
<feature type="transmembrane region" description="Helical" evidence="4">
    <location>
        <begin position="110"/>
        <end position="130"/>
    </location>
</feature>
<dbReference type="PANTHER" id="PTHR11360">
    <property type="entry name" value="MONOCARBOXYLATE TRANSPORTER"/>
    <property type="match status" value="1"/>
</dbReference>
<evidence type="ECO:0000256" key="3">
    <source>
        <dbReference type="ARBA" id="ARBA00023136"/>
    </source>
</evidence>
<feature type="transmembrane region" description="Helical" evidence="4">
    <location>
        <begin position="383"/>
        <end position="404"/>
    </location>
</feature>
<feature type="transmembrane region" description="Helical" evidence="4">
    <location>
        <begin position="12"/>
        <end position="35"/>
    </location>
</feature>
<feature type="transmembrane region" description="Helical" evidence="4">
    <location>
        <begin position="142"/>
        <end position="162"/>
    </location>
</feature>
<keyword evidence="1 4" id="KW-0812">Transmembrane</keyword>
<name>A0ABT8ZG09_9SPHN</name>
<feature type="transmembrane region" description="Helical" evidence="4">
    <location>
        <begin position="354"/>
        <end position="377"/>
    </location>
</feature>
<keyword evidence="3 4" id="KW-0472">Membrane</keyword>
<dbReference type="Pfam" id="PF07690">
    <property type="entry name" value="MFS_1"/>
    <property type="match status" value="1"/>
</dbReference>
<feature type="transmembrane region" description="Helical" evidence="4">
    <location>
        <begin position="265"/>
        <end position="284"/>
    </location>
</feature>
<dbReference type="RefSeq" id="WP_304534035.1">
    <property type="nucleotide sequence ID" value="NZ_JAUQOM010000001.1"/>
</dbReference>
<dbReference type="InterPro" id="IPR036259">
    <property type="entry name" value="MFS_trans_sf"/>
</dbReference>
<gene>
    <name evidence="6" type="ORF">Q4610_00305</name>
</gene>
<evidence type="ECO:0000313" key="6">
    <source>
        <dbReference type="EMBL" id="MDO7833480.1"/>
    </source>
</evidence>
<dbReference type="PROSITE" id="PS50850">
    <property type="entry name" value="MFS"/>
    <property type="match status" value="1"/>
</dbReference>
<comment type="caution">
    <text evidence="6">The sequence shown here is derived from an EMBL/GenBank/DDBJ whole genome shotgun (WGS) entry which is preliminary data.</text>
</comment>
<dbReference type="SUPFAM" id="SSF103473">
    <property type="entry name" value="MFS general substrate transporter"/>
    <property type="match status" value="1"/>
</dbReference>
<reference evidence="6" key="1">
    <citation type="submission" date="2023-07" db="EMBL/GenBank/DDBJ databases">
        <title>Bacterial whole genome sequence for Sphingobium sp. HBC34.</title>
        <authorList>
            <person name="Le V."/>
            <person name="Ko S.-R."/>
            <person name="Ahn C.-Y."/>
            <person name="Oh H.-M."/>
        </authorList>
    </citation>
    <scope>NUCLEOTIDE SEQUENCE</scope>
    <source>
        <strain evidence="6">HBC34</strain>
    </source>
</reference>
<dbReference type="EMBL" id="JAUQOM010000001">
    <property type="protein sequence ID" value="MDO7833480.1"/>
    <property type="molecule type" value="Genomic_DNA"/>
</dbReference>
<feature type="transmembrane region" description="Helical" evidence="4">
    <location>
        <begin position="319"/>
        <end position="342"/>
    </location>
</feature>
<accession>A0ABT8ZG09</accession>
<evidence type="ECO:0000256" key="2">
    <source>
        <dbReference type="ARBA" id="ARBA00022989"/>
    </source>
</evidence>
<dbReference type="Gene3D" id="1.20.1250.20">
    <property type="entry name" value="MFS general substrate transporter like domains"/>
    <property type="match status" value="1"/>
</dbReference>
<feature type="transmembrane region" description="Helical" evidence="4">
    <location>
        <begin position="231"/>
        <end position="253"/>
    </location>
</feature>
<dbReference type="PANTHER" id="PTHR11360:SF284">
    <property type="entry name" value="EG:103B4.3 PROTEIN-RELATED"/>
    <property type="match status" value="1"/>
</dbReference>
<protein>
    <submittedName>
        <fullName evidence="6">MFS transporter</fullName>
    </submittedName>
</protein>
<proteinExistence type="predicted"/>
<evidence type="ECO:0000256" key="1">
    <source>
        <dbReference type="ARBA" id="ARBA00022692"/>
    </source>
</evidence>
<feature type="transmembrane region" description="Helical" evidence="4">
    <location>
        <begin position="174"/>
        <end position="192"/>
    </location>
</feature>